<keyword evidence="1" id="KW-0540">Nuclease</keyword>
<feature type="non-terminal residue" evidence="1">
    <location>
        <position position="1"/>
    </location>
</feature>
<gene>
    <name evidence="1" type="ORF">GM535_12385</name>
</gene>
<keyword evidence="1" id="KW-0378">Hydrolase</keyword>
<evidence type="ECO:0000313" key="1">
    <source>
        <dbReference type="EMBL" id="MTV78016.1"/>
    </source>
</evidence>
<accession>A0AAW9W8M2</accession>
<proteinExistence type="predicted"/>
<dbReference type="GO" id="GO:0004519">
    <property type="term" value="F:endonuclease activity"/>
    <property type="evidence" value="ECO:0007669"/>
    <property type="project" value="UniProtKB-KW"/>
</dbReference>
<dbReference type="EMBL" id="WNHN01000328">
    <property type="protein sequence ID" value="MTV78016.1"/>
    <property type="molecule type" value="Genomic_DNA"/>
</dbReference>
<sequence>LTTPRQIKAREVLKRGFMSNLLFDNISGIFQASQTVLDILNELPVEKEGKVQDSSDLLDFSDVTVDDEGNAVVDHEIVVNQQMRLFGEKVYGLGESVAELVTKDEERTQKQLVNDLSKTVSSVIV</sequence>
<dbReference type="Proteomes" id="UP000729182">
    <property type="component" value="Unassembled WGS sequence"/>
</dbReference>
<dbReference type="AlphaFoldDB" id="A0AAW9W8M2"/>
<reference evidence="1" key="1">
    <citation type="submission" date="2019-11" db="EMBL/GenBank/DDBJ databases">
        <title>Growth characteristics of pneumococcus vary with the chemical composition of the capsule and with environmental conditions.</title>
        <authorList>
            <person name="Tothpal A."/>
            <person name="Desobry K."/>
            <person name="Joshi S."/>
            <person name="Wyllie A.L."/>
            <person name="Weinberger D.M."/>
        </authorList>
    </citation>
    <scope>NUCLEOTIDE SEQUENCE</scope>
    <source>
        <strain evidence="1">Pnumococcus10A</strain>
    </source>
</reference>
<organism evidence="1 2">
    <name type="scientific">Streptococcus pneumoniae</name>
    <dbReference type="NCBI Taxonomy" id="1313"/>
    <lineage>
        <taxon>Bacteria</taxon>
        <taxon>Bacillati</taxon>
        <taxon>Bacillota</taxon>
        <taxon>Bacilli</taxon>
        <taxon>Lactobacillales</taxon>
        <taxon>Streptococcaceae</taxon>
        <taxon>Streptococcus</taxon>
    </lineage>
</organism>
<name>A0AAW9W8M2_STREE</name>
<feature type="non-terminal residue" evidence="1">
    <location>
        <position position="125"/>
    </location>
</feature>
<comment type="caution">
    <text evidence="1">The sequence shown here is derived from an EMBL/GenBank/DDBJ whole genome shotgun (WGS) entry which is preliminary data.</text>
</comment>
<protein>
    <submittedName>
        <fullName evidence="1">Restriction endonuclease</fullName>
    </submittedName>
</protein>
<evidence type="ECO:0000313" key="2">
    <source>
        <dbReference type="Proteomes" id="UP000729182"/>
    </source>
</evidence>
<keyword evidence="1" id="KW-0255">Endonuclease</keyword>